<proteinExistence type="predicted"/>
<evidence type="ECO:0000313" key="1">
    <source>
        <dbReference type="EMBL" id="CAG7731889.1"/>
    </source>
</evidence>
<keyword evidence="2" id="KW-1185">Reference proteome</keyword>
<accession>A0A8J2KA29</accession>
<dbReference type="AlphaFoldDB" id="A0A8J2KA29"/>
<reference evidence="1" key="1">
    <citation type="submission" date="2021-06" db="EMBL/GenBank/DDBJ databases">
        <authorList>
            <person name="Hodson N. C."/>
            <person name="Mongue J. A."/>
            <person name="Jaron S. K."/>
        </authorList>
    </citation>
    <scope>NUCLEOTIDE SEQUENCE</scope>
</reference>
<dbReference type="Proteomes" id="UP000708208">
    <property type="component" value="Unassembled WGS sequence"/>
</dbReference>
<gene>
    <name evidence="1" type="ORF">AFUS01_LOCUS20446</name>
</gene>
<name>A0A8J2KA29_9HEXA</name>
<organism evidence="1 2">
    <name type="scientific">Allacma fusca</name>
    <dbReference type="NCBI Taxonomy" id="39272"/>
    <lineage>
        <taxon>Eukaryota</taxon>
        <taxon>Metazoa</taxon>
        <taxon>Ecdysozoa</taxon>
        <taxon>Arthropoda</taxon>
        <taxon>Hexapoda</taxon>
        <taxon>Collembola</taxon>
        <taxon>Symphypleona</taxon>
        <taxon>Sminthuridae</taxon>
        <taxon>Allacma</taxon>
    </lineage>
</organism>
<evidence type="ECO:0000313" key="2">
    <source>
        <dbReference type="Proteomes" id="UP000708208"/>
    </source>
</evidence>
<dbReference type="EMBL" id="CAJVCH010221012">
    <property type="protein sequence ID" value="CAG7731889.1"/>
    <property type="molecule type" value="Genomic_DNA"/>
</dbReference>
<comment type="caution">
    <text evidence="1">The sequence shown here is derived from an EMBL/GenBank/DDBJ whole genome shotgun (WGS) entry which is preliminary data.</text>
</comment>
<protein>
    <submittedName>
        <fullName evidence="1">Uncharacterized protein</fullName>
    </submittedName>
</protein>
<sequence length="92" mass="10032">MQTRPSCFISNFPVTTSLDYFDDGEILDLICCATVPGDLGMSVVGCGANDKLRISFLMDQDIFGKCPNAKCLSMGLAEEFKNLLALNNESQE</sequence>